<evidence type="ECO:0000313" key="2">
    <source>
        <dbReference type="Proteomes" id="UP000602284"/>
    </source>
</evidence>
<protein>
    <submittedName>
        <fullName evidence="1">PBSX family phage terminase large subunit</fullName>
    </submittedName>
</protein>
<comment type="caution">
    <text evidence="1">The sequence shown here is derived from an EMBL/GenBank/DDBJ whole genome shotgun (WGS) entry which is preliminary data.</text>
</comment>
<dbReference type="PANTHER" id="PTHR39184:SF1">
    <property type="entry name" value="PBSX PHAGE TERMINASE LARGE SUBUNIT"/>
    <property type="match status" value="1"/>
</dbReference>
<keyword evidence="2" id="KW-1185">Reference proteome</keyword>
<dbReference type="InterPro" id="IPR006437">
    <property type="entry name" value="Phage_terminase_lsu"/>
</dbReference>
<dbReference type="Pfam" id="PF03237">
    <property type="entry name" value="Terminase_6N"/>
    <property type="match status" value="1"/>
</dbReference>
<dbReference type="EMBL" id="JAEQNB010000004">
    <property type="protein sequence ID" value="MBL0387912.1"/>
    <property type="molecule type" value="Genomic_DNA"/>
</dbReference>
<organism evidence="1 2">
    <name type="scientific">Tumebacillus amylolyticus</name>
    <dbReference type="NCBI Taxonomy" id="2801339"/>
    <lineage>
        <taxon>Bacteria</taxon>
        <taxon>Bacillati</taxon>
        <taxon>Bacillota</taxon>
        <taxon>Bacilli</taxon>
        <taxon>Bacillales</taxon>
        <taxon>Alicyclobacillaceae</taxon>
        <taxon>Tumebacillus</taxon>
    </lineage>
</organism>
<evidence type="ECO:0000313" key="1">
    <source>
        <dbReference type="EMBL" id="MBL0387912.1"/>
    </source>
</evidence>
<dbReference type="Proteomes" id="UP000602284">
    <property type="component" value="Unassembled WGS sequence"/>
</dbReference>
<dbReference type="Gene3D" id="3.40.50.300">
    <property type="entry name" value="P-loop containing nucleotide triphosphate hydrolases"/>
    <property type="match status" value="1"/>
</dbReference>
<dbReference type="NCBIfam" id="TIGR01547">
    <property type="entry name" value="phage_term_2"/>
    <property type="match status" value="1"/>
</dbReference>
<reference evidence="1 2" key="1">
    <citation type="submission" date="2021-01" db="EMBL/GenBank/DDBJ databases">
        <title>Tumebacillus sp. strain ITR2 16S ribosomal RNA gene Genome sequencing and assembly.</title>
        <authorList>
            <person name="Kang M."/>
        </authorList>
    </citation>
    <scope>NUCLEOTIDE SEQUENCE [LARGE SCALE GENOMIC DNA]</scope>
    <source>
        <strain evidence="1 2">ITR2</strain>
    </source>
</reference>
<sequence length="496" mass="56495">MISAAEIHVAEQHDERVLRRANLYQNPEAFQKRLDRARTLRDASKKSRKKKPAPFKWLTLSQKQQLVLSWWTPESPVCDRDAIICDGSVRAGKTVCMSFSYVDWAMSCFHDMNFGLAGKTIGALRRNVITPLKRILRGRGYKVVDRRADNQLVVTKNRRTNTFYIFGGKDESSQDLIQGITLAGMFFDEVALMPESFVNQATARCSVTGAKFWFNCNPAGPYHWFKVSWLDKLREKNALHLHFTMHDNLSLDKATIQRYENLYKGSPVFYKRYILGLWVVAEGVVYDMFDDEIHKIADGALPNRFERYHIGVDAGQTNATVYLLIGELRGKLYVIREYYHESKAVSKKDSDDEEAPSKGKAPSEYAADFLAFTVGLNISNILIDPAGKWLRTELEKKGVRRIINADNDVLPGISSVQVWLTEKLLFVAESCKNLLREFGSYIWDVKAAERGEDKPVKKFDHALDALRYVVYTLFGKKRASVHGRVVGKSVASSIKL</sequence>
<gene>
    <name evidence="1" type="ORF">JJB07_14825</name>
</gene>
<dbReference type="PANTHER" id="PTHR39184">
    <property type="match status" value="1"/>
</dbReference>
<name>A0ABS1JCC1_9BACL</name>
<dbReference type="RefSeq" id="WP_201636363.1">
    <property type="nucleotide sequence ID" value="NZ_JAEQNB010000004.1"/>
</dbReference>
<accession>A0ABS1JCC1</accession>
<proteinExistence type="predicted"/>
<dbReference type="InterPro" id="IPR052380">
    <property type="entry name" value="Viral_DNA_packaging_terminase"/>
</dbReference>
<dbReference type="InterPro" id="IPR027417">
    <property type="entry name" value="P-loop_NTPase"/>
</dbReference>
<dbReference type="Gene3D" id="3.30.420.280">
    <property type="match status" value="1"/>
</dbReference>